<dbReference type="SUPFAM" id="SSF53649">
    <property type="entry name" value="Alkaline phosphatase-like"/>
    <property type="match status" value="1"/>
</dbReference>
<name>A0ABP1HI01_9EUKA</name>
<dbReference type="PANTHER" id="PTHR42693">
    <property type="entry name" value="ARYLSULFATASE FAMILY MEMBER"/>
    <property type="match status" value="1"/>
</dbReference>
<feature type="domain" description="Sulfatase N-terminal" evidence="3">
    <location>
        <begin position="322"/>
        <end position="606"/>
    </location>
</feature>
<evidence type="ECO:0000256" key="2">
    <source>
        <dbReference type="SAM" id="Phobius"/>
    </source>
</evidence>
<evidence type="ECO:0000256" key="1">
    <source>
        <dbReference type="ARBA" id="ARBA00008779"/>
    </source>
</evidence>
<dbReference type="Gene3D" id="3.40.720.10">
    <property type="entry name" value="Alkaline Phosphatase, subunit A"/>
    <property type="match status" value="1"/>
</dbReference>
<feature type="transmembrane region" description="Helical" evidence="2">
    <location>
        <begin position="177"/>
        <end position="197"/>
    </location>
</feature>
<dbReference type="PANTHER" id="PTHR42693:SF33">
    <property type="entry name" value="ARYLSULFATASE"/>
    <property type="match status" value="1"/>
</dbReference>
<dbReference type="InterPro" id="IPR017850">
    <property type="entry name" value="Alkaline_phosphatase_core_sf"/>
</dbReference>
<feature type="transmembrane region" description="Helical" evidence="2">
    <location>
        <begin position="62"/>
        <end position="79"/>
    </location>
</feature>
<gene>
    <name evidence="4" type="ORF">HINF_LOCUS12595</name>
</gene>
<dbReference type="InterPro" id="IPR000917">
    <property type="entry name" value="Sulfatase_N"/>
</dbReference>
<organism evidence="4 5">
    <name type="scientific">Hexamita inflata</name>
    <dbReference type="NCBI Taxonomy" id="28002"/>
    <lineage>
        <taxon>Eukaryota</taxon>
        <taxon>Metamonada</taxon>
        <taxon>Diplomonadida</taxon>
        <taxon>Hexamitidae</taxon>
        <taxon>Hexamitinae</taxon>
        <taxon>Hexamita</taxon>
    </lineage>
</organism>
<feature type="transmembrane region" description="Helical" evidence="2">
    <location>
        <begin position="100"/>
        <end position="122"/>
    </location>
</feature>
<dbReference type="Pfam" id="PF00884">
    <property type="entry name" value="Sulfatase"/>
    <property type="match status" value="1"/>
</dbReference>
<keyword evidence="2" id="KW-0812">Transmembrane</keyword>
<evidence type="ECO:0000259" key="3">
    <source>
        <dbReference type="Pfam" id="PF00884"/>
    </source>
</evidence>
<keyword evidence="2" id="KW-1133">Transmembrane helix</keyword>
<accession>A0ABP1HI01</accession>
<keyword evidence="5" id="KW-1185">Reference proteome</keyword>
<feature type="transmembrane region" description="Helical" evidence="2">
    <location>
        <begin position="826"/>
        <end position="847"/>
    </location>
</feature>
<sequence>MSKTHSVQPVSQSVKVQKNSPMEIVRSKLHVISFIMLLFPAKIRYFSMSMLKTYTAYSKWNVVPHVVILLLEHFILWHIQQFMYRILPKTFWSRCAVDSFMTVLAIIHFFIAVFDIMFNYGLLMRFAGDLPLVYYISRPPELFDTTLPKEGQDFVGNMALSFAIHCFEAQQFQLTVLGSWIAFCFVMILGRLFYVFFRKYGSPKPVAPVRLQKKKSTIAIMAVFGSFLAFYLMSYNGDRFDDVVPSHWYFYRTAIHHQMPKQQYLETVKAIRSKYILQDGEEWLDQREIPIYPLVHGPKAFADAYNKKIATKIEKPEAEKLPNVVILLWESFTPAPKYVTDEVLLNEQPIMNGQPYRKQYLPKLAELAEQGHTFLGVRSNGVPTVNGWHSFVTGEVSSFSGVNMVNSIYNEADDFPTRLKQQGYHNLILWPCSFSADKSQNYVFRGKEQVYGPDFLKQYPTLFDEVHQFYPSKEEADMMGIEDYPDYQNYWTNDRVSSQMFNYFFNEQVKNSGKPVLGFYGNVDTHEDFNGFDDDKQYENFTFGVGRSNRYDTYGRHDAYSTVLKYSDAAFGRIFDNIRQNAPETIVVIVGDHASRQVPLYLDADKKINEESDIYFDMSCNNRTVGVDQQFTTSAVISYFGSNEKLKQKFASLQNKTTFEPADHQDLVLTVMNMVSSISGTKLPSSRLGVDLLSNAQKLLNNESTLKVPKVSTTHLNMEYSDERGLFRMNLNGVKDSYSVVKTLPSCIEGKDSVVNGVPEGVFKDAKNLLKMFNYLSQNNRYYSYKFRDEKCVQEGNCEFPEPNAPYDSQILLKQIKMMLKLTVKLVMLFYFISTSLEIISSGFAIVTQKKHLNEIKLANVIDTLIVKQTTDQYAF</sequence>
<reference evidence="4 5" key="1">
    <citation type="submission" date="2024-07" db="EMBL/GenBank/DDBJ databases">
        <authorList>
            <person name="Akdeniz Z."/>
        </authorList>
    </citation>
    <scope>NUCLEOTIDE SEQUENCE [LARGE SCALE GENOMIC DNA]</scope>
</reference>
<feature type="transmembrane region" description="Helical" evidence="2">
    <location>
        <begin position="29"/>
        <end position="47"/>
    </location>
</feature>
<proteinExistence type="inferred from homology"/>
<evidence type="ECO:0000313" key="4">
    <source>
        <dbReference type="EMBL" id="CAL5992457.1"/>
    </source>
</evidence>
<comment type="similarity">
    <text evidence="1">Belongs to the sulfatase family.</text>
</comment>
<keyword evidence="2" id="KW-0472">Membrane</keyword>
<dbReference type="Proteomes" id="UP001642409">
    <property type="component" value="Unassembled WGS sequence"/>
</dbReference>
<dbReference type="EMBL" id="CAXDID020000028">
    <property type="protein sequence ID" value="CAL5992457.1"/>
    <property type="molecule type" value="Genomic_DNA"/>
</dbReference>
<comment type="caution">
    <text evidence="4">The sequence shown here is derived from an EMBL/GenBank/DDBJ whole genome shotgun (WGS) entry which is preliminary data.</text>
</comment>
<protein>
    <submittedName>
        <fullName evidence="4">Sulfatase</fullName>
    </submittedName>
</protein>
<feature type="transmembrane region" description="Helical" evidence="2">
    <location>
        <begin position="218"/>
        <end position="235"/>
    </location>
</feature>
<evidence type="ECO:0000313" key="5">
    <source>
        <dbReference type="Proteomes" id="UP001642409"/>
    </source>
</evidence>
<dbReference type="InterPro" id="IPR050738">
    <property type="entry name" value="Sulfatase"/>
</dbReference>